<organism evidence="7">
    <name type="scientific">Apostasia odorata</name>
    <dbReference type="NCBI Taxonomy" id="280455"/>
    <lineage>
        <taxon>Eukaryota</taxon>
        <taxon>Viridiplantae</taxon>
        <taxon>Streptophyta</taxon>
        <taxon>Embryophyta</taxon>
        <taxon>Tracheophyta</taxon>
        <taxon>Spermatophyta</taxon>
        <taxon>Magnoliopsida</taxon>
        <taxon>Liliopsida</taxon>
        <taxon>Asparagales</taxon>
        <taxon>Orchidaceae</taxon>
        <taxon>Apostasioideae</taxon>
        <taxon>Apostasia</taxon>
    </lineage>
</organism>
<dbReference type="GO" id="GO:0005634">
    <property type="term" value="C:nucleus"/>
    <property type="evidence" value="ECO:0007669"/>
    <property type="project" value="UniProtKB-SubCell"/>
</dbReference>
<accession>A0A1L1WL27</accession>
<comment type="subcellular location">
    <subcellularLocation>
        <location evidence="1">Nucleus</location>
    </subcellularLocation>
</comment>
<sequence length="142" mass="16556">MVRGKTEMRRIENATNRQVTFSKWRSDLIKKSFELSVLCDPGIAPTSSSPTAGSSTSSPAPAFITENMQHKYRKIVFLRHLKIELTGQCWCQDLHLPQDHIWQISRDQILKFRQNFHQVQEDDQVLERISDPYSVGDLRKER</sequence>
<evidence type="ECO:0000259" key="6">
    <source>
        <dbReference type="PROSITE" id="PS50066"/>
    </source>
</evidence>
<evidence type="ECO:0000256" key="4">
    <source>
        <dbReference type="ARBA" id="ARBA00023163"/>
    </source>
</evidence>
<dbReference type="Pfam" id="PF00319">
    <property type="entry name" value="SRF-TF"/>
    <property type="match status" value="1"/>
</dbReference>
<dbReference type="EMBL" id="KP241108">
    <property type="protein sequence ID" value="AIZ95434.1"/>
    <property type="molecule type" value="Genomic_DNA"/>
</dbReference>
<keyword evidence="4" id="KW-0804">Transcription</keyword>
<dbReference type="AlphaFoldDB" id="A0A1L1WL27"/>
<evidence type="ECO:0000256" key="5">
    <source>
        <dbReference type="ARBA" id="ARBA00023242"/>
    </source>
</evidence>
<keyword evidence="2" id="KW-0805">Transcription regulation</keyword>
<reference evidence="7" key="1">
    <citation type="submission" date="2014-12" db="EMBL/GenBank/DDBJ databases">
        <title>Genome-wide analysis of the MADS-box gene family gene in Apostasia odorata.</title>
        <authorList>
            <person name="Lin C.-S."/>
            <person name="Chang W.-J."/>
            <person name="Liao D.-C."/>
            <person name="Wu F.-H."/>
            <person name="Hsu C.-T."/>
            <person name="Jin X."/>
        </authorList>
    </citation>
    <scope>NUCLEOTIDE SEQUENCE</scope>
</reference>
<dbReference type="Gene3D" id="3.40.1810.10">
    <property type="entry name" value="Transcription factor, MADS-box"/>
    <property type="match status" value="1"/>
</dbReference>
<evidence type="ECO:0000256" key="1">
    <source>
        <dbReference type="ARBA" id="ARBA00004123"/>
    </source>
</evidence>
<dbReference type="PANTHER" id="PTHR48019">
    <property type="entry name" value="SERUM RESPONSE FACTOR HOMOLOG"/>
    <property type="match status" value="1"/>
</dbReference>
<dbReference type="PROSITE" id="PS50066">
    <property type="entry name" value="MADS_BOX_2"/>
    <property type="match status" value="1"/>
</dbReference>
<proteinExistence type="predicted"/>
<feature type="domain" description="MADS-box" evidence="6">
    <location>
        <begin position="1"/>
        <end position="44"/>
    </location>
</feature>
<evidence type="ECO:0000313" key="7">
    <source>
        <dbReference type="EMBL" id="AIZ95434.1"/>
    </source>
</evidence>
<keyword evidence="3" id="KW-0238">DNA-binding</keyword>
<dbReference type="SMART" id="SM00432">
    <property type="entry name" value="MADS"/>
    <property type="match status" value="1"/>
</dbReference>
<dbReference type="InterPro" id="IPR036879">
    <property type="entry name" value="TF_MADSbox_sf"/>
</dbReference>
<name>A0A1L1WL27_9ASPA</name>
<gene>
    <name evidence="7" type="primary">MADS38</name>
</gene>
<dbReference type="GO" id="GO:0003677">
    <property type="term" value="F:DNA binding"/>
    <property type="evidence" value="ECO:0007669"/>
    <property type="project" value="UniProtKB-KW"/>
</dbReference>
<dbReference type="InterPro" id="IPR050142">
    <property type="entry name" value="MADS-box/MEF2_TF"/>
</dbReference>
<evidence type="ECO:0000256" key="3">
    <source>
        <dbReference type="ARBA" id="ARBA00023125"/>
    </source>
</evidence>
<dbReference type="PRINTS" id="PR00404">
    <property type="entry name" value="MADSDOMAIN"/>
</dbReference>
<dbReference type="InterPro" id="IPR002100">
    <property type="entry name" value="TF_MADSbox"/>
</dbReference>
<dbReference type="SUPFAM" id="SSF55455">
    <property type="entry name" value="SRF-like"/>
    <property type="match status" value="1"/>
</dbReference>
<protein>
    <submittedName>
        <fullName evidence="7">MADS38</fullName>
    </submittedName>
</protein>
<keyword evidence="5" id="KW-0539">Nucleus</keyword>
<evidence type="ECO:0000256" key="2">
    <source>
        <dbReference type="ARBA" id="ARBA00023015"/>
    </source>
</evidence>
<dbReference type="GO" id="GO:0046983">
    <property type="term" value="F:protein dimerization activity"/>
    <property type="evidence" value="ECO:0007669"/>
    <property type="project" value="InterPro"/>
</dbReference>